<dbReference type="InterPro" id="IPR036390">
    <property type="entry name" value="WH_DNA-bd_sf"/>
</dbReference>
<evidence type="ECO:0000256" key="1">
    <source>
        <dbReference type="ARBA" id="ARBA00023015"/>
    </source>
</evidence>
<dbReference type="SUPFAM" id="SSF48008">
    <property type="entry name" value="GntR ligand-binding domain-like"/>
    <property type="match status" value="1"/>
</dbReference>
<feature type="domain" description="HTH gntR-type" evidence="4">
    <location>
        <begin position="24"/>
        <end position="92"/>
    </location>
</feature>
<dbReference type="Gene3D" id="1.10.10.10">
    <property type="entry name" value="Winged helix-like DNA-binding domain superfamily/Winged helix DNA-binding domain"/>
    <property type="match status" value="1"/>
</dbReference>
<accession>A0A1H1DRB2</accession>
<dbReference type="SMART" id="SM00345">
    <property type="entry name" value="HTH_GNTR"/>
    <property type="match status" value="1"/>
</dbReference>
<dbReference type="PANTHER" id="PTHR43537:SF44">
    <property type="entry name" value="GNTR FAMILY REGULATORY PROTEIN"/>
    <property type="match status" value="1"/>
</dbReference>
<dbReference type="PANTHER" id="PTHR43537">
    <property type="entry name" value="TRANSCRIPTIONAL REGULATOR, GNTR FAMILY"/>
    <property type="match status" value="1"/>
</dbReference>
<keyword evidence="2 5" id="KW-0238">DNA-binding</keyword>
<name>A0A1H1DRB2_9MICC</name>
<evidence type="ECO:0000313" key="5">
    <source>
        <dbReference type="EMBL" id="SDQ79034.1"/>
    </source>
</evidence>
<evidence type="ECO:0000256" key="3">
    <source>
        <dbReference type="ARBA" id="ARBA00023163"/>
    </source>
</evidence>
<dbReference type="EMBL" id="FNKH01000002">
    <property type="protein sequence ID" value="SDQ79034.1"/>
    <property type="molecule type" value="Genomic_DNA"/>
</dbReference>
<organism evidence="5 6">
    <name type="scientific">Crystallibacter crystallopoietes</name>
    <dbReference type="NCBI Taxonomy" id="37928"/>
    <lineage>
        <taxon>Bacteria</taxon>
        <taxon>Bacillati</taxon>
        <taxon>Actinomycetota</taxon>
        <taxon>Actinomycetes</taxon>
        <taxon>Micrococcales</taxon>
        <taxon>Micrococcaceae</taxon>
        <taxon>Crystallibacter</taxon>
    </lineage>
</organism>
<gene>
    <name evidence="5" type="ORF">SAMN04489742_2573</name>
</gene>
<reference evidence="5 6" key="1">
    <citation type="submission" date="2016-10" db="EMBL/GenBank/DDBJ databases">
        <authorList>
            <person name="de Groot N.N."/>
        </authorList>
    </citation>
    <scope>NUCLEOTIDE SEQUENCE [LARGE SCALE GENOMIC DNA]</scope>
    <source>
        <strain evidence="5 6">DSM 20117</strain>
    </source>
</reference>
<evidence type="ECO:0000313" key="6">
    <source>
        <dbReference type="Proteomes" id="UP000181917"/>
    </source>
</evidence>
<dbReference type="PROSITE" id="PS50949">
    <property type="entry name" value="HTH_GNTR"/>
    <property type="match status" value="1"/>
</dbReference>
<dbReference type="InterPro" id="IPR036388">
    <property type="entry name" value="WH-like_DNA-bd_sf"/>
</dbReference>
<dbReference type="Proteomes" id="UP000181917">
    <property type="component" value="Unassembled WGS sequence"/>
</dbReference>
<dbReference type="GO" id="GO:0003677">
    <property type="term" value="F:DNA binding"/>
    <property type="evidence" value="ECO:0007669"/>
    <property type="project" value="UniProtKB-KW"/>
</dbReference>
<dbReference type="InterPro" id="IPR008920">
    <property type="entry name" value="TF_FadR/GntR_C"/>
</dbReference>
<keyword evidence="1" id="KW-0805">Transcription regulation</keyword>
<dbReference type="SUPFAM" id="SSF46785">
    <property type="entry name" value="Winged helix' DNA-binding domain"/>
    <property type="match status" value="1"/>
</dbReference>
<evidence type="ECO:0000259" key="4">
    <source>
        <dbReference type="PROSITE" id="PS50949"/>
    </source>
</evidence>
<evidence type="ECO:0000256" key="2">
    <source>
        <dbReference type="ARBA" id="ARBA00023125"/>
    </source>
</evidence>
<dbReference type="STRING" id="37928.SAMN04489742_2573"/>
<keyword evidence="6" id="KW-1185">Reference proteome</keyword>
<dbReference type="CDD" id="cd07377">
    <property type="entry name" value="WHTH_GntR"/>
    <property type="match status" value="1"/>
</dbReference>
<dbReference type="SMART" id="SM00895">
    <property type="entry name" value="FCD"/>
    <property type="match status" value="1"/>
</dbReference>
<dbReference type="AlphaFoldDB" id="A0A1H1DRB2"/>
<dbReference type="GO" id="GO:0003700">
    <property type="term" value="F:DNA-binding transcription factor activity"/>
    <property type="evidence" value="ECO:0007669"/>
    <property type="project" value="InterPro"/>
</dbReference>
<sequence>MTRDIFLCVNLSDSWTAGQPIVRVGAAEAVLRSLRAAIEEGKLPVGTKLSSEAALAQQYAVSRSVIREALRSCASLGLTVTRTGKGTFVISDRVASDLTLGQYSARELTEARPHIEVPAAGLAAERRSDEELAFLRDVVQAMCTEDDPEAWVSLDASFHSAIARASGNRVFESVVADIRDALAHQSETLNMVAGRQQKSDVEHRRIVDAIEAGSAEEASAAMREHLAAVGVALDRLLNAN</sequence>
<keyword evidence="3" id="KW-0804">Transcription</keyword>
<dbReference type="Pfam" id="PF00392">
    <property type="entry name" value="GntR"/>
    <property type="match status" value="1"/>
</dbReference>
<dbReference type="InterPro" id="IPR000524">
    <property type="entry name" value="Tscrpt_reg_HTH_GntR"/>
</dbReference>
<dbReference type="Gene3D" id="1.20.120.530">
    <property type="entry name" value="GntR ligand-binding domain-like"/>
    <property type="match status" value="1"/>
</dbReference>
<proteinExistence type="predicted"/>
<protein>
    <submittedName>
        <fullName evidence="5">DNA-binding transcriptional regulator, FadR family</fullName>
    </submittedName>
</protein>
<dbReference type="PRINTS" id="PR00035">
    <property type="entry name" value="HTHGNTR"/>
</dbReference>
<dbReference type="Pfam" id="PF07729">
    <property type="entry name" value="FCD"/>
    <property type="match status" value="1"/>
</dbReference>
<dbReference type="InterPro" id="IPR011711">
    <property type="entry name" value="GntR_C"/>
</dbReference>